<reference evidence="2" key="2">
    <citation type="journal article" date="2023" name="Food Microbiol.">
        <title>Evaluation of the fermentation potential of lactic acid bacteria isolated from herbs, fruits and vegetables as starter cultures in nut-based milk alternatives.</title>
        <authorList>
            <person name="Huang W."/>
            <person name="Dong A."/>
            <person name="Pham H.T."/>
            <person name="Zhou C."/>
            <person name="Huo Z."/>
            <person name="Watjen A.P."/>
            <person name="Prakash S."/>
            <person name="Bang-Berthelsen C.H."/>
            <person name="Turner M.S."/>
        </authorList>
    </citation>
    <scope>NUCLEOTIDE SEQUENCE</scope>
    <source>
        <strain evidence="2">3</strain>
    </source>
</reference>
<sequence length="154" mass="18291">MNRKRFFSLVKYYFNKEKRREDRFLAKKKSYSQLDDDGLGYVVSYLRAKCYWYDSISKIFKWFAGTLLATGIITLIFKIAIAFFKTLPQFKQDSPDQLRIAMGHVLLLGLIGLIILLFGYLWYSKYISNLRIESEMAEKLLKQREKAELEKKDE</sequence>
<name>A0A9X4NJ89_9LACT</name>
<feature type="transmembrane region" description="Helical" evidence="1">
    <location>
        <begin position="104"/>
        <end position="123"/>
    </location>
</feature>
<keyword evidence="1" id="KW-1133">Transmembrane helix</keyword>
<organism evidence="2 3">
    <name type="scientific">Lactococcus lactis</name>
    <dbReference type="NCBI Taxonomy" id="1358"/>
    <lineage>
        <taxon>Bacteria</taxon>
        <taxon>Bacillati</taxon>
        <taxon>Bacillota</taxon>
        <taxon>Bacilli</taxon>
        <taxon>Lactobacillales</taxon>
        <taxon>Streptococcaceae</taxon>
        <taxon>Lactococcus</taxon>
    </lineage>
</organism>
<proteinExistence type="predicted"/>
<gene>
    <name evidence="2" type="ORF">OGZ51_13345</name>
</gene>
<dbReference type="RefSeq" id="WP_278229456.1">
    <property type="nucleotide sequence ID" value="NZ_JAOWLY010000022.1"/>
</dbReference>
<reference evidence="2" key="1">
    <citation type="submission" date="2022-10" db="EMBL/GenBank/DDBJ databases">
        <authorList>
            <person name="Turner M.S."/>
            <person name="Huang W."/>
        </authorList>
    </citation>
    <scope>NUCLEOTIDE SEQUENCE</scope>
    <source>
        <strain evidence="2">3</strain>
    </source>
</reference>
<evidence type="ECO:0000313" key="2">
    <source>
        <dbReference type="EMBL" id="MDG4985125.1"/>
    </source>
</evidence>
<evidence type="ECO:0000256" key="1">
    <source>
        <dbReference type="SAM" id="Phobius"/>
    </source>
</evidence>
<comment type="caution">
    <text evidence="2">The sequence shown here is derived from an EMBL/GenBank/DDBJ whole genome shotgun (WGS) entry which is preliminary data.</text>
</comment>
<feature type="transmembrane region" description="Helical" evidence="1">
    <location>
        <begin position="62"/>
        <end position="84"/>
    </location>
</feature>
<keyword evidence="1" id="KW-0812">Transmembrane</keyword>
<dbReference type="AlphaFoldDB" id="A0A9X4NJ89"/>
<dbReference type="Proteomes" id="UP001152614">
    <property type="component" value="Unassembled WGS sequence"/>
</dbReference>
<evidence type="ECO:0000313" key="3">
    <source>
        <dbReference type="Proteomes" id="UP001152614"/>
    </source>
</evidence>
<dbReference type="EMBL" id="JAOWLY010000022">
    <property type="protein sequence ID" value="MDG4985125.1"/>
    <property type="molecule type" value="Genomic_DNA"/>
</dbReference>
<keyword evidence="1" id="KW-0472">Membrane</keyword>
<accession>A0A9X4NJ89</accession>
<protein>
    <submittedName>
        <fullName evidence="2">Uncharacterized protein</fullName>
    </submittedName>
</protein>